<dbReference type="OrthoDB" id="2562679at2"/>
<keyword evidence="3" id="KW-1185">Reference proteome</keyword>
<dbReference type="EMBL" id="LGUS01000001">
    <property type="protein sequence ID" value="KOG43743.1"/>
    <property type="molecule type" value="Genomic_DNA"/>
</dbReference>
<accession>A0A0L8LZZ1</accession>
<dbReference type="AlphaFoldDB" id="A0A0L8LZZ1"/>
<dbReference type="Gene3D" id="3.30.360.10">
    <property type="entry name" value="Dihydrodipicolinate Reductase, domain 2"/>
    <property type="match status" value="1"/>
</dbReference>
<dbReference type="PATRIC" id="fig|67356.5.peg.5"/>
<dbReference type="Gene3D" id="3.40.50.720">
    <property type="entry name" value="NAD(P)-binding Rossmann-like Domain"/>
    <property type="match status" value="1"/>
</dbReference>
<sequence length="357" mass="39043">MRVLVAGMGYAGSRFLTALRSLSGDLEIGARLEVAYHARHQGRQDIPYFASLRTALDEFAPDLVVVAVTDSAHAEILTGLDGYQGFVIAEKPLTSARDDLDAVAGALRGASGFALDLVERYSDATTALQQYVRHHGLTLVRAHATWGKDRINDHRPTVGVTSEVIHSLDLLRQLGPVGAQLRVQDAVGVCSDFSISGPDVLDSVALTARLGDAVVSAYSSFTNIVRQRTIDCAFRAPDGGLVYASTEYDTPVWDADHLRVWKRENGTEVTLCEVDTRGREAPADLRGVVKLRRLTADVLRYVHRRQEPFVPFAGLDESLELQRLLNKIEATAHVTGPARYFPDGRAVIAEADWERLG</sequence>
<dbReference type="eggNOG" id="COG0673">
    <property type="taxonomic scope" value="Bacteria"/>
</dbReference>
<dbReference type="GO" id="GO:0000166">
    <property type="term" value="F:nucleotide binding"/>
    <property type="evidence" value="ECO:0007669"/>
    <property type="project" value="InterPro"/>
</dbReference>
<dbReference type="STRING" id="67356.AQJ84_08395"/>
<dbReference type="InterPro" id="IPR036291">
    <property type="entry name" value="NAD(P)-bd_dom_sf"/>
</dbReference>
<dbReference type="Pfam" id="PF01408">
    <property type="entry name" value="GFO_IDH_MocA"/>
    <property type="match status" value="1"/>
</dbReference>
<dbReference type="InterPro" id="IPR051450">
    <property type="entry name" value="Gfo/Idh/MocA_Oxidoreductases"/>
</dbReference>
<organism evidence="2 3">
    <name type="scientific">Streptomyces resistomycificus</name>
    <dbReference type="NCBI Taxonomy" id="67356"/>
    <lineage>
        <taxon>Bacteria</taxon>
        <taxon>Bacillati</taxon>
        <taxon>Actinomycetota</taxon>
        <taxon>Actinomycetes</taxon>
        <taxon>Kitasatosporales</taxon>
        <taxon>Streptomycetaceae</taxon>
        <taxon>Streptomyces</taxon>
        <taxon>Streptomyces aurantiacus group</taxon>
    </lineage>
</organism>
<gene>
    <name evidence="2" type="ORF">ADK37_00020</name>
</gene>
<dbReference type="Proteomes" id="UP000037251">
    <property type="component" value="Unassembled WGS sequence"/>
</dbReference>
<name>A0A0L8LZZ1_9ACTN</name>
<comment type="caution">
    <text evidence="2">The sequence shown here is derived from an EMBL/GenBank/DDBJ whole genome shotgun (WGS) entry which is preliminary data.</text>
</comment>
<protein>
    <recommendedName>
        <fullName evidence="1">Gfo/Idh/MocA-like oxidoreductase N-terminal domain-containing protein</fullName>
    </recommendedName>
</protein>
<reference evidence="3" key="1">
    <citation type="submission" date="2015-07" db="EMBL/GenBank/DDBJ databases">
        <authorList>
            <person name="Ju K.-S."/>
            <person name="Doroghazi J.R."/>
            <person name="Metcalf W.W."/>
        </authorList>
    </citation>
    <scope>NUCLEOTIDE SEQUENCE [LARGE SCALE GENOMIC DNA]</scope>
    <source>
        <strain evidence="3">NRRL 2290</strain>
    </source>
</reference>
<proteinExistence type="predicted"/>
<dbReference type="SUPFAM" id="SSF51735">
    <property type="entry name" value="NAD(P)-binding Rossmann-fold domains"/>
    <property type="match status" value="1"/>
</dbReference>
<feature type="domain" description="Gfo/Idh/MocA-like oxidoreductase N-terminal" evidence="1">
    <location>
        <begin position="1"/>
        <end position="107"/>
    </location>
</feature>
<evidence type="ECO:0000313" key="3">
    <source>
        <dbReference type="Proteomes" id="UP000037251"/>
    </source>
</evidence>
<evidence type="ECO:0000259" key="1">
    <source>
        <dbReference type="Pfam" id="PF01408"/>
    </source>
</evidence>
<evidence type="ECO:0000313" key="2">
    <source>
        <dbReference type="EMBL" id="KOG43743.1"/>
    </source>
</evidence>
<dbReference type="PANTHER" id="PTHR43377">
    <property type="entry name" value="BILIVERDIN REDUCTASE A"/>
    <property type="match status" value="1"/>
</dbReference>
<dbReference type="PANTHER" id="PTHR43377:SF1">
    <property type="entry name" value="BILIVERDIN REDUCTASE A"/>
    <property type="match status" value="1"/>
</dbReference>
<dbReference type="InterPro" id="IPR000683">
    <property type="entry name" value="Gfo/Idh/MocA-like_OxRdtase_N"/>
</dbReference>